<accession>A0ABQ9NVV3</accession>
<dbReference type="Proteomes" id="UP001172684">
    <property type="component" value="Unassembled WGS sequence"/>
</dbReference>
<comment type="caution">
    <text evidence="3">The sequence shown here is derived from an EMBL/GenBank/DDBJ whole genome shotgun (WGS) entry which is preliminary data.</text>
</comment>
<name>A0ABQ9NVV3_9PEZI</name>
<evidence type="ECO:0000256" key="1">
    <source>
        <dbReference type="SAM" id="MobiDB-lite"/>
    </source>
</evidence>
<keyword evidence="2" id="KW-0732">Signal</keyword>
<organism evidence="3 4">
    <name type="scientific">Coniosporium apollinis</name>
    <dbReference type="NCBI Taxonomy" id="61459"/>
    <lineage>
        <taxon>Eukaryota</taxon>
        <taxon>Fungi</taxon>
        <taxon>Dikarya</taxon>
        <taxon>Ascomycota</taxon>
        <taxon>Pezizomycotina</taxon>
        <taxon>Dothideomycetes</taxon>
        <taxon>Dothideomycetes incertae sedis</taxon>
        <taxon>Coniosporium</taxon>
    </lineage>
</organism>
<proteinExistence type="predicted"/>
<evidence type="ECO:0000256" key="2">
    <source>
        <dbReference type="SAM" id="SignalP"/>
    </source>
</evidence>
<evidence type="ECO:0000313" key="3">
    <source>
        <dbReference type="EMBL" id="KAJ9666073.1"/>
    </source>
</evidence>
<feature type="signal peptide" evidence="2">
    <location>
        <begin position="1"/>
        <end position="19"/>
    </location>
</feature>
<feature type="region of interest" description="Disordered" evidence="1">
    <location>
        <begin position="50"/>
        <end position="73"/>
    </location>
</feature>
<protein>
    <submittedName>
        <fullName evidence="3">Uncharacterized protein</fullName>
    </submittedName>
</protein>
<dbReference type="EMBL" id="JAPDRL010000022">
    <property type="protein sequence ID" value="KAJ9666073.1"/>
    <property type="molecule type" value="Genomic_DNA"/>
</dbReference>
<keyword evidence="4" id="KW-1185">Reference proteome</keyword>
<gene>
    <name evidence="3" type="ORF">H2201_003751</name>
</gene>
<reference evidence="3" key="1">
    <citation type="submission" date="2022-10" db="EMBL/GenBank/DDBJ databases">
        <title>Culturing micro-colonial fungi from biological soil crusts in the Mojave desert and describing Neophaeococcomyces mojavensis, and introducing the new genera and species Taxawa tesnikishii.</title>
        <authorList>
            <person name="Kurbessoian T."/>
            <person name="Stajich J.E."/>
        </authorList>
    </citation>
    <scope>NUCLEOTIDE SEQUENCE</scope>
    <source>
        <strain evidence="3">TK_1</strain>
    </source>
</reference>
<feature type="chain" id="PRO_5046538554" evidence="2">
    <location>
        <begin position="20"/>
        <end position="73"/>
    </location>
</feature>
<sequence>MRPIPLLLALLTTSTSVLPHPSRSEADADALLALEKPLHTTVLMAIGAAQRTAAGSSSPSPQSTEQPDKLLDL</sequence>
<evidence type="ECO:0000313" key="4">
    <source>
        <dbReference type="Proteomes" id="UP001172684"/>
    </source>
</evidence>